<evidence type="ECO:0000313" key="2">
    <source>
        <dbReference type="Proteomes" id="UP000297777"/>
    </source>
</evidence>
<protein>
    <submittedName>
        <fullName evidence="1">Uncharacterized protein</fullName>
    </submittedName>
</protein>
<dbReference type="Proteomes" id="UP000297777">
    <property type="component" value="Unassembled WGS sequence"/>
</dbReference>
<gene>
    <name evidence="1" type="ORF">BTUL_0312g00090</name>
</gene>
<sequence>MSNPTEILIEKLKLRLILRERVFIKWEDESRTPCTLGSRLKCNGQNLNFFIAIYHDKEGHLHIHFSLEVSIILGSNKQKIEMLLVVPPDTHTNFSDTTKPCLISNIGNLSHLDASAIHDAEISDSMHVICLQFDLIAKGFIITKKKKNTTTIKPRNYTSKELICGFESLSDAKTFTVYIKPNDYALVGLEEVRSRLSNTGTNIYKTNMKEIYIGQTPELVEWSRLGPISLLPPYTKNPHLLPEVQAPRSLPIFEQETLSVNNIGATTTETLPQTLPCHNSTMVHDTLSHDCEELLDTPVNLDDVENDSRHIEINFDVDSDEEQLAKAQLADLDSRGLKQQLDYNSKISQALNSRLLKWIQTTMRINSNVYEHKRLNIKLSILGNCVRKSDIGLFNATLFWCSALFFYDPLDSDPDNTLGLWKETNSWFISDIANLIRWANGIHHDIEIDIVLIKHFIKLGDVARVTALDGRCNKDKYYDQKGVCTTCVLTEFNKLGNGDSKENNRTVCRKRKGLGAHNTTSKLIKM</sequence>
<dbReference type="EMBL" id="PQXH01000310">
    <property type="protein sequence ID" value="TGO07201.1"/>
    <property type="molecule type" value="Genomic_DNA"/>
</dbReference>
<reference evidence="1 2" key="1">
    <citation type="submission" date="2017-12" db="EMBL/GenBank/DDBJ databases">
        <title>Comparative genomics of Botrytis spp.</title>
        <authorList>
            <person name="Valero-Jimenez C.A."/>
            <person name="Tapia P."/>
            <person name="Veloso J."/>
            <person name="Silva-Moreno E."/>
            <person name="Staats M."/>
            <person name="Valdes J.H."/>
            <person name="Van Kan J.A.L."/>
        </authorList>
    </citation>
    <scope>NUCLEOTIDE SEQUENCE [LARGE SCALE GENOMIC DNA]</scope>
    <source>
        <strain evidence="1 2">Bt9001</strain>
    </source>
</reference>
<dbReference type="OrthoDB" id="3944132at2759"/>
<dbReference type="AlphaFoldDB" id="A0A4Z1ECU4"/>
<accession>A0A4Z1ECU4</accession>
<evidence type="ECO:0000313" key="1">
    <source>
        <dbReference type="EMBL" id="TGO07201.1"/>
    </source>
</evidence>
<organism evidence="1 2">
    <name type="scientific">Botrytis tulipae</name>
    <dbReference type="NCBI Taxonomy" id="87230"/>
    <lineage>
        <taxon>Eukaryota</taxon>
        <taxon>Fungi</taxon>
        <taxon>Dikarya</taxon>
        <taxon>Ascomycota</taxon>
        <taxon>Pezizomycotina</taxon>
        <taxon>Leotiomycetes</taxon>
        <taxon>Helotiales</taxon>
        <taxon>Sclerotiniaceae</taxon>
        <taxon>Botrytis</taxon>
    </lineage>
</organism>
<comment type="caution">
    <text evidence="1">The sequence shown here is derived from an EMBL/GenBank/DDBJ whole genome shotgun (WGS) entry which is preliminary data.</text>
</comment>
<name>A0A4Z1ECU4_9HELO</name>
<keyword evidence="2" id="KW-1185">Reference proteome</keyword>
<proteinExistence type="predicted"/>